<evidence type="ECO:0000256" key="4">
    <source>
        <dbReference type="SAM" id="Phobius"/>
    </source>
</evidence>
<dbReference type="AlphaFoldDB" id="A0A816BN74"/>
<comment type="caution">
    <text evidence="3">Lacks conserved residue(s) required for the propagation of feature annotation.</text>
</comment>
<dbReference type="GO" id="GO:0005509">
    <property type="term" value="F:calcium ion binding"/>
    <property type="evidence" value="ECO:0007669"/>
    <property type="project" value="InterPro"/>
</dbReference>
<keyword evidence="1 3" id="KW-0245">EGF-like domain</keyword>
<feature type="signal peptide" evidence="5">
    <location>
        <begin position="1"/>
        <end position="22"/>
    </location>
</feature>
<evidence type="ECO:0000313" key="9">
    <source>
        <dbReference type="Proteomes" id="UP000663828"/>
    </source>
</evidence>
<evidence type="ECO:0000256" key="1">
    <source>
        <dbReference type="ARBA" id="ARBA00022536"/>
    </source>
</evidence>
<dbReference type="SMART" id="SM00179">
    <property type="entry name" value="EGF_CA"/>
    <property type="match status" value="3"/>
</dbReference>
<dbReference type="EMBL" id="CAJNOJ010000572">
    <property type="protein sequence ID" value="CAF1487601.1"/>
    <property type="molecule type" value="Genomic_DNA"/>
</dbReference>
<dbReference type="PROSITE" id="PS01186">
    <property type="entry name" value="EGF_2"/>
    <property type="match status" value="1"/>
</dbReference>
<keyword evidence="4" id="KW-0812">Transmembrane</keyword>
<dbReference type="PROSITE" id="PS50026">
    <property type="entry name" value="EGF_3"/>
    <property type="match status" value="3"/>
</dbReference>
<protein>
    <recommendedName>
        <fullName evidence="6">EGF-like domain-containing protein</fullName>
    </recommendedName>
</protein>
<dbReference type="PANTHER" id="PTHR24033">
    <property type="entry name" value="EGF-LIKE DOMAIN-CONTAINING PROTEIN"/>
    <property type="match status" value="1"/>
</dbReference>
<keyword evidence="5" id="KW-0732">Signal</keyword>
<name>A0A816BN74_ADIRI</name>
<dbReference type="SUPFAM" id="SSF57196">
    <property type="entry name" value="EGF/Laminin"/>
    <property type="match status" value="3"/>
</dbReference>
<evidence type="ECO:0000259" key="6">
    <source>
        <dbReference type="PROSITE" id="PS50026"/>
    </source>
</evidence>
<feature type="disulfide bond" evidence="3">
    <location>
        <begin position="564"/>
        <end position="573"/>
    </location>
</feature>
<accession>A0A816BN74</accession>
<organism evidence="8 9">
    <name type="scientific">Adineta ricciae</name>
    <name type="common">Rotifer</name>
    <dbReference type="NCBI Taxonomy" id="249248"/>
    <lineage>
        <taxon>Eukaryota</taxon>
        <taxon>Metazoa</taxon>
        <taxon>Spiralia</taxon>
        <taxon>Gnathifera</taxon>
        <taxon>Rotifera</taxon>
        <taxon>Eurotatoria</taxon>
        <taxon>Bdelloidea</taxon>
        <taxon>Adinetida</taxon>
        <taxon>Adinetidae</taxon>
        <taxon>Adineta</taxon>
    </lineage>
</organism>
<dbReference type="OrthoDB" id="10063988at2759"/>
<dbReference type="PANTHER" id="PTHR24033:SF151">
    <property type="entry name" value="NOTCH 2"/>
    <property type="match status" value="1"/>
</dbReference>
<keyword evidence="2 3" id="KW-1015">Disulfide bond</keyword>
<dbReference type="Pfam" id="PF00008">
    <property type="entry name" value="EGF"/>
    <property type="match status" value="1"/>
</dbReference>
<proteinExistence type="predicted"/>
<dbReference type="InterPro" id="IPR051830">
    <property type="entry name" value="NOTCH_homolog"/>
</dbReference>
<dbReference type="SMART" id="SM00181">
    <property type="entry name" value="EGF"/>
    <property type="match status" value="3"/>
</dbReference>
<evidence type="ECO:0000256" key="3">
    <source>
        <dbReference type="PROSITE-ProRule" id="PRU00076"/>
    </source>
</evidence>
<dbReference type="InterPro" id="IPR000742">
    <property type="entry name" value="EGF"/>
</dbReference>
<feature type="disulfide bond" evidence="3">
    <location>
        <begin position="603"/>
        <end position="612"/>
    </location>
</feature>
<dbReference type="EMBL" id="CAJNOR010007167">
    <property type="protein sequence ID" value="CAF1612057.1"/>
    <property type="molecule type" value="Genomic_DNA"/>
</dbReference>
<evidence type="ECO:0000256" key="2">
    <source>
        <dbReference type="ARBA" id="ARBA00023157"/>
    </source>
</evidence>
<dbReference type="Gene3D" id="2.10.25.10">
    <property type="entry name" value="Laminin"/>
    <property type="match status" value="3"/>
</dbReference>
<dbReference type="Proteomes" id="UP000663852">
    <property type="component" value="Unassembled WGS sequence"/>
</dbReference>
<feature type="domain" description="EGF-like" evidence="6">
    <location>
        <begin position="534"/>
        <end position="574"/>
    </location>
</feature>
<sequence>MIITTIVFSNLVLPLFYQPIDGRHFLGGSMTWKRGYSWRPWASEIRVDLIQRYMWERYESDYCNDHIKWFKFRTWIGNDDKIKCLSNNCWFHFHQIRVYDVCVADSKDDKWSAIEQWSSIYIPENTEFELGYSGVYWSKELNKDEKYELSISTFISTKRRRDGELNTPPQAAMPYIQHILLGTNQTWKIPVHDPNGDIVRCRWANKANVDECGDICGSPPNAQLNGSDCTLTYHAQEDKSVVIAIIIEDFLQKPLITRLSATSLQFLIRVHRPTNAQCYDPPRYVKSSRNESIVNGSVCQKLTEQVFFNPGCHNAKIDNVQTHGPSDMIVSTPEQYQNSFIVNIEWTPTSNDEGTHFLCLRPIDNHKRYGDQKCLEYLIINNNTNENSDNFYNNYVPKNMTPVGLVNSSQNQWTFRCGRSMKWSNRSNTYIRFYAKSSNEEVYTINVQTNHTVLGISKGSFIFNTNINWTEGEEYYIQLDRGILTDETKCSRLSPAMHDSSFWTFEIFSKNNKTKPPSLFFVPVCEYGSACDVFNKYCSQSNPCQNNGTCRNRNTLLHRYSCECPANFSGVHCEIDDRPCHPNPCWNTGKCNPTSNTTFNCSCESPWEGRVCEKRINKCEGITCQNRGICESLSNNWTCHCLVGSYGRYCEFSTTRVIIYKIVSKTFSYVAIIAMAVVAIFVVVMDVLKYGFGIDPVQGERERLRRERRAKARHYVVRRYKYVNRKDEAHVSSASFSVAVETKV</sequence>
<dbReference type="CDD" id="cd00054">
    <property type="entry name" value="EGF_CA"/>
    <property type="match status" value="2"/>
</dbReference>
<dbReference type="Proteomes" id="UP000663828">
    <property type="component" value="Unassembled WGS sequence"/>
</dbReference>
<keyword evidence="4" id="KW-1133">Transmembrane helix</keyword>
<dbReference type="InterPro" id="IPR001881">
    <property type="entry name" value="EGF-like_Ca-bd_dom"/>
</dbReference>
<comment type="caution">
    <text evidence="8">The sequence shown here is derived from an EMBL/GenBank/DDBJ whole genome shotgun (WGS) entry which is preliminary data.</text>
</comment>
<evidence type="ECO:0000256" key="5">
    <source>
        <dbReference type="SAM" id="SignalP"/>
    </source>
</evidence>
<feature type="transmembrane region" description="Helical" evidence="4">
    <location>
        <begin position="667"/>
        <end position="688"/>
    </location>
</feature>
<gene>
    <name evidence="7" type="ORF">EDS130_LOCUS41816</name>
    <name evidence="8" type="ORF">XAT740_LOCUS49033</name>
</gene>
<evidence type="ECO:0000313" key="8">
    <source>
        <dbReference type="EMBL" id="CAF1612057.1"/>
    </source>
</evidence>
<evidence type="ECO:0000313" key="7">
    <source>
        <dbReference type="EMBL" id="CAF1487601.1"/>
    </source>
</evidence>
<dbReference type="PROSITE" id="PS00022">
    <property type="entry name" value="EGF_1"/>
    <property type="match status" value="3"/>
</dbReference>
<dbReference type="FunFam" id="2.10.25.10:FF:000118">
    <property type="entry name" value="protein delta homolog 2"/>
    <property type="match status" value="1"/>
</dbReference>
<reference evidence="8" key="1">
    <citation type="submission" date="2021-02" db="EMBL/GenBank/DDBJ databases">
        <authorList>
            <person name="Nowell W R."/>
        </authorList>
    </citation>
    <scope>NUCLEOTIDE SEQUENCE</scope>
</reference>
<feature type="chain" id="PRO_5036412702" description="EGF-like domain-containing protein" evidence="5">
    <location>
        <begin position="23"/>
        <end position="744"/>
    </location>
</feature>
<feature type="disulfide bond" evidence="3">
    <location>
        <begin position="641"/>
        <end position="650"/>
    </location>
</feature>
<feature type="domain" description="EGF-like" evidence="6">
    <location>
        <begin position="615"/>
        <end position="651"/>
    </location>
</feature>
<keyword evidence="9" id="KW-1185">Reference proteome</keyword>
<feature type="domain" description="EGF-like" evidence="6">
    <location>
        <begin position="576"/>
        <end position="613"/>
    </location>
</feature>
<keyword evidence="4" id="KW-0472">Membrane</keyword>